<keyword evidence="2" id="KW-1133">Transmembrane helix</keyword>
<reference evidence="4" key="1">
    <citation type="submission" date="2016-02" db="EMBL/GenBank/DDBJ databases">
        <authorList>
            <person name="Schultz-Johansen M."/>
            <person name="Glaring M.A."/>
            <person name="Bech P.K."/>
            <person name="Stougaard P."/>
        </authorList>
    </citation>
    <scope>NUCLEOTIDE SEQUENCE [LARGE SCALE GENOMIC DNA]</scope>
    <source>
        <strain evidence="4">S66</strain>
    </source>
</reference>
<comment type="caution">
    <text evidence="3">The sequence shown here is derived from an EMBL/GenBank/DDBJ whole genome shotgun (WGS) entry which is preliminary data.</text>
</comment>
<gene>
    <name evidence="3" type="ORF">AX660_16975</name>
</gene>
<evidence type="ECO:0000256" key="2">
    <source>
        <dbReference type="SAM" id="Phobius"/>
    </source>
</evidence>
<sequence length="439" mass="48785">MNSKLQTILESIRTSFWLVPSLMVCCATLMASVLLIIDGAYQTSNSEMLQYFYQISPESIRAILTTIATSMITITSIAFSITVVALTLASSQFGPRLIRNFMSDQGTQFVLGMFVAIFVYCLLILQAIKSTDQSDFIPGLSVYVAIALAFVGVGVLIYFIHHVAHSIQADNVIEQVYCQLQSNIARLFPDYSNSKPTQQSNPDKLYDLFQGQSEIRALSDGYVQTVNIDKLLELGSDFDMGFEVVVAAGDFITKDATIMSVFYQQDKPAPEHSVILNNVVLGAKRTPIQDPEFAIHQLVEIAVRALSPGINDPYTAISCVDKLSAMLCKLTQRQFPASAYYDDEDKLRLISRAFTFSGLGQAAFNQIRQYAKDSIAVTIRLVEGLESISIQAQTKEHSDFVFDQSKAIAEVLNQSSMSSRDRDDISKRLERISQKKSRN</sequence>
<evidence type="ECO:0000313" key="3">
    <source>
        <dbReference type="EMBL" id="KXI28079.1"/>
    </source>
</evidence>
<feature type="compositionally biased region" description="Basic and acidic residues" evidence="1">
    <location>
        <begin position="419"/>
        <end position="433"/>
    </location>
</feature>
<feature type="region of interest" description="Disordered" evidence="1">
    <location>
        <begin position="415"/>
        <end position="439"/>
    </location>
</feature>
<evidence type="ECO:0008006" key="5">
    <source>
        <dbReference type="Google" id="ProtNLM"/>
    </source>
</evidence>
<evidence type="ECO:0000313" key="4">
    <source>
        <dbReference type="Proteomes" id="UP000070299"/>
    </source>
</evidence>
<feature type="transmembrane region" description="Helical" evidence="2">
    <location>
        <begin position="16"/>
        <end position="41"/>
    </location>
</feature>
<feature type="transmembrane region" description="Helical" evidence="2">
    <location>
        <begin position="140"/>
        <end position="160"/>
    </location>
</feature>
<keyword evidence="2" id="KW-0812">Transmembrane</keyword>
<dbReference type="Proteomes" id="UP000070299">
    <property type="component" value="Unassembled WGS sequence"/>
</dbReference>
<dbReference type="OrthoDB" id="2955631at2"/>
<dbReference type="STRING" id="1799789.AX660_16975"/>
<name>A0A135ZYL8_9ALTE</name>
<evidence type="ECO:0000256" key="1">
    <source>
        <dbReference type="SAM" id="MobiDB-lite"/>
    </source>
</evidence>
<dbReference type="EMBL" id="LSNE01000007">
    <property type="protein sequence ID" value="KXI28079.1"/>
    <property type="molecule type" value="Genomic_DNA"/>
</dbReference>
<keyword evidence="2" id="KW-0472">Membrane</keyword>
<keyword evidence="4" id="KW-1185">Reference proteome</keyword>
<proteinExistence type="predicted"/>
<dbReference type="InterPro" id="IPR018723">
    <property type="entry name" value="DUF2254_membrane"/>
</dbReference>
<dbReference type="AlphaFoldDB" id="A0A135ZYL8"/>
<dbReference type="RefSeq" id="WP_068378054.1">
    <property type="nucleotide sequence ID" value="NZ_LSNE01000007.1"/>
</dbReference>
<protein>
    <recommendedName>
        <fullName evidence="5">DUF2254 domain-containing protein</fullName>
    </recommendedName>
</protein>
<feature type="transmembrane region" description="Helical" evidence="2">
    <location>
        <begin position="109"/>
        <end position="128"/>
    </location>
</feature>
<feature type="transmembrane region" description="Helical" evidence="2">
    <location>
        <begin position="62"/>
        <end position="89"/>
    </location>
</feature>
<dbReference type="Pfam" id="PF10011">
    <property type="entry name" value="DUF2254"/>
    <property type="match status" value="1"/>
</dbReference>
<accession>A0A135ZYL8</accession>
<organism evidence="3 4">
    <name type="scientific">Paraglaciecola hydrolytica</name>
    <dbReference type="NCBI Taxonomy" id="1799789"/>
    <lineage>
        <taxon>Bacteria</taxon>
        <taxon>Pseudomonadati</taxon>
        <taxon>Pseudomonadota</taxon>
        <taxon>Gammaproteobacteria</taxon>
        <taxon>Alteromonadales</taxon>
        <taxon>Alteromonadaceae</taxon>
        <taxon>Paraglaciecola</taxon>
    </lineage>
</organism>